<dbReference type="AlphaFoldDB" id="A0A6I9TH75"/>
<dbReference type="InterPro" id="IPR005162">
    <property type="entry name" value="Retrotrans_gag_dom"/>
</dbReference>
<feature type="domain" description="Retrotransposon gag" evidence="2">
    <location>
        <begin position="15"/>
        <end position="106"/>
    </location>
</feature>
<reference evidence="4" key="1">
    <citation type="submission" date="2025-08" db="UniProtKB">
        <authorList>
            <consortium name="RefSeq"/>
        </authorList>
    </citation>
    <scope>IDENTIFICATION</scope>
</reference>
<feature type="region of interest" description="Disordered" evidence="1">
    <location>
        <begin position="136"/>
        <end position="179"/>
    </location>
</feature>
<dbReference type="Proteomes" id="UP000504604">
    <property type="component" value="Linkage group LG7"/>
</dbReference>
<dbReference type="RefSeq" id="XP_011083385.1">
    <property type="nucleotide sequence ID" value="XM_011085083.1"/>
</dbReference>
<gene>
    <name evidence="4" type="primary">LOC105165930</name>
</gene>
<evidence type="ECO:0000259" key="2">
    <source>
        <dbReference type="Pfam" id="PF03732"/>
    </source>
</evidence>
<keyword evidence="3" id="KW-1185">Reference proteome</keyword>
<feature type="region of interest" description="Disordered" evidence="1">
    <location>
        <begin position="257"/>
        <end position="291"/>
    </location>
</feature>
<dbReference type="GeneID" id="105165930"/>
<dbReference type="PANTHER" id="PTHR33223:SF10">
    <property type="entry name" value="AMINOTRANSFERASE-LIKE PLANT MOBILE DOMAIN-CONTAINING PROTEIN"/>
    <property type="match status" value="1"/>
</dbReference>
<dbReference type="Pfam" id="PF03732">
    <property type="entry name" value="Retrotrans_gag"/>
    <property type="match status" value="1"/>
</dbReference>
<dbReference type="OrthoDB" id="1740536at2759"/>
<evidence type="ECO:0000256" key="1">
    <source>
        <dbReference type="SAM" id="MobiDB-lite"/>
    </source>
</evidence>
<evidence type="ECO:0000313" key="3">
    <source>
        <dbReference type="Proteomes" id="UP000504604"/>
    </source>
</evidence>
<organism evidence="3 4">
    <name type="scientific">Sesamum indicum</name>
    <name type="common">Oriental sesame</name>
    <name type="synonym">Sesamum orientale</name>
    <dbReference type="NCBI Taxonomy" id="4182"/>
    <lineage>
        <taxon>Eukaryota</taxon>
        <taxon>Viridiplantae</taxon>
        <taxon>Streptophyta</taxon>
        <taxon>Embryophyta</taxon>
        <taxon>Tracheophyta</taxon>
        <taxon>Spermatophyta</taxon>
        <taxon>Magnoliopsida</taxon>
        <taxon>eudicotyledons</taxon>
        <taxon>Gunneridae</taxon>
        <taxon>Pentapetalae</taxon>
        <taxon>asterids</taxon>
        <taxon>lamiids</taxon>
        <taxon>Lamiales</taxon>
        <taxon>Pedaliaceae</taxon>
        <taxon>Sesamum</taxon>
    </lineage>
</organism>
<dbReference type="KEGG" id="sind:105165930"/>
<protein>
    <submittedName>
        <fullName evidence="4">Uncharacterized protein LOC105165930</fullName>
    </submittedName>
</protein>
<feature type="compositionally biased region" description="Basic and acidic residues" evidence="1">
    <location>
        <begin position="139"/>
        <end position="177"/>
    </location>
</feature>
<name>A0A6I9TH75_SESIN</name>
<sequence length="300" mass="35536">MVMNLYGQSAPIMAKLFATTLTVKAQEWFTNLPRGSIESYDQLVQKFNFHFASKKKQKRSATHLFNIRQREDETLKNFMGRFNNETLEVQELRIDMLVSILIHGLRKGPFTSALARDPPNDVEQLMALAQKYIDEEEMNAMKDSERRERDHAHRRPQENREGSISKQKPDKRKEPKYIPKYHNYTPLAMSREKTLMMVENADVLKWPRHTRYTLSKKFSDKYCRFHRERGHNIEECFQLKDEIERLVRQGYFRDRVPPNCKISGEGRTSRSRSRDRDRNPDPSKTDRAPIGGRAKCRRLM</sequence>
<accession>A0A6I9TH75</accession>
<proteinExistence type="predicted"/>
<feature type="compositionally biased region" description="Basic and acidic residues" evidence="1">
    <location>
        <begin position="272"/>
        <end position="287"/>
    </location>
</feature>
<evidence type="ECO:0000313" key="4">
    <source>
        <dbReference type="RefSeq" id="XP_011083385.1"/>
    </source>
</evidence>
<dbReference type="InParanoid" id="A0A6I9TH75"/>
<dbReference type="PANTHER" id="PTHR33223">
    <property type="entry name" value="CCHC-TYPE DOMAIN-CONTAINING PROTEIN"/>
    <property type="match status" value="1"/>
</dbReference>